<dbReference type="AlphaFoldDB" id="A0A9N9WM83"/>
<proteinExistence type="predicted"/>
<dbReference type="CDD" id="cd18787">
    <property type="entry name" value="SF2_C_DEAD"/>
    <property type="match status" value="1"/>
</dbReference>
<dbReference type="PROSITE" id="PS51192">
    <property type="entry name" value="HELICASE_ATP_BIND_1"/>
    <property type="match status" value="1"/>
</dbReference>
<reference evidence="7" key="2">
    <citation type="submission" date="2022-10" db="EMBL/GenBank/DDBJ databases">
        <authorList>
            <consortium name="ENA_rothamsted_submissions"/>
            <consortium name="culmorum"/>
            <person name="King R."/>
        </authorList>
    </citation>
    <scope>NUCLEOTIDE SEQUENCE</scope>
</reference>
<evidence type="ECO:0000256" key="1">
    <source>
        <dbReference type="ARBA" id="ARBA00022741"/>
    </source>
</evidence>
<protein>
    <recommendedName>
        <fullName evidence="9">RNA helicase</fullName>
    </recommendedName>
</protein>
<dbReference type="Proteomes" id="UP001153620">
    <property type="component" value="Chromosome 1"/>
</dbReference>
<evidence type="ECO:0000256" key="2">
    <source>
        <dbReference type="ARBA" id="ARBA00022801"/>
    </source>
</evidence>
<feature type="domain" description="Helicase C-terminal" evidence="6">
    <location>
        <begin position="332"/>
        <end position="487"/>
    </location>
</feature>
<dbReference type="GO" id="GO:0003676">
    <property type="term" value="F:nucleic acid binding"/>
    <property type="evidence" value="ECO:0007669"/>
    <property type="project" value="InterPro"/>
</dbReference>
<keyword evidence="2" id="KW-0378">Hydrolase</keyword>
<organism evidence="7 8">
    <name type="scientific">Chironomus riparius</name>
    <dbReference type="NCBI Taxonomy" id="315576"/>
    <lineage>
        <taxon>Eukaryota</taxon>
        <taxon>Metazoa</taxon>
        <taxon>Ecdysozoa</taxon>
        <taxon>Arthropoda</taxon>
        <taxon>Hexapoda</taxon>
        <taxon>Insecta</taxon>
        <taxon>Pterygota</taxon>
        <taxon>Neoptera</taxon>
        <taxon>Endopterygota</taxon>
        <taxon>Diptera</taxon>
        <taxon>Nematocera</taxon>
        <taxon>Chironomoidea</taxon>
        <taxon>Chironomidae</taxon>
        <taxon>Chironominae</taxon>
        <taxon>Chironomus</taxon>
    </lineage>
</organism>
<feature type="domain" description="Helicase ATP-binding" evidence="5">
    <location>
        <begin position="126"/>
        <end position="306"/>
    </location>
</feature>
<dbReference type="GO" id="GO:0004386">
    <property type="term" value="F:helicase activity"/>
    <property type="evidence" value="ECO:0007669"/>
    <property type="project" value="UniProtKB-KW"/>
</dbReference>
<dbReference type="SMART" id="SM00490">
    <property type="entry name" value="HELICc"/>
    <property type="match status" value="1"/>
</dbReference>
<dbReference type="OrthoDB" id="10256233at2759"/>
<dbReference type="EMBL" id="OU895877">
    <property type="protein sequence ID" value="CAG9797330.1"/>
    <property type="molecule type" value="Genomic_DNA"/>
</dbReference>
<keyword evidence="1" id="KW-0547">Nucleotide-binding</keyword>
<reference evidence="7" key="1">
    <citation type="submission" date="2022-01" db="EMBL/GenBank/DDBJ databases">
        <authorList>
            <person name="King R."/>
        </authorList>
    </citation>
    <scope>NUCLEOTIDE SEQUENCE</scope>
</reference>
<evidence type="ECO:0000313" key="7">
    <source>
        <dbReference type="EMBL" id="CAG9797330.1"/>
    </source>
</evidence>
<evidence type="ECO:0008006" key="9">
    <source>
        <dbReference type="Google" id="ProtNLM"/>
    </source>
</evidence>
<keyword evidence="3" id="KW-0347">Helicase</keyword>
<dbReference type="GO" id="GO:0005524">
    <property type="term" value="F:ATP binding"/>
    <property type="evidence" value="ECO:0007669"/>
    <property type="project" value="UniProtKB-KW"/>
</dbReference>
<keyword evidence="4" id="KW-0067">ATP-binding</keyword>
<dbReference type="InterPro" id="IPR014001">
    <property type="entry name" value="Helicase_ATP-bd"/>
</dbReference>
<accession>A0A9N9WM83</accession>
<evidence type="ECO:0000313" key="8">
    <source>
        <dbReference type="Proteomes" id="UP001153620"/>
    </source>
</evidence>
<evidence type="ECO:0000259" key="6">
    <source>
        <dbReference type="PROSITE" id="PS51194"/>
    </source>
</evidence>
<dbReference type="PROSITE" id="PS51194">
    <property type="entry name" value="HELICASE_CTER"/>
    <property type="match status" value="1"/>
</dbReference>
<dbReference type="Pfam" id="PF00271">
    <property type="entry name" value="Helicase_C"/>
    <property type="match status" value="1"/>
</dbReference>
<dbReference type="SUPFAM" id="SSF52540">
    <property type="entry name" value="P-loop containing nucleoside triphosphate hydrolases"/>
    <property type="match status" value="1"/>
</dbReference>
<evidence type="ECO:0000259" key="5">
    <source>
        <dbReference type="PROSITE" id="PS51192"/>
    </source>
</evidence>
<evidence type="ECO:0000256" key="4">
    <source>
        <dbReference type="ARBA" id="ARBA00022840"/>
    </source>
</evidence>
<dbReference type="InterPro" id="IPR027417">
    <property type="entry name" value="P-loop_NTPase"/>
</dbReference>
<dbReference type="InterPro" id="IPR001650">
    <property type="entry name" value="Helicase_C-like"/>
</dbReference>
<dbReference type="PANTHER" id="PTHR47960">
    <property type="entry name" value="DEAD-BOX ATP-DEPENDENT RNA HELICASE 50"/>
    <property type="match status" value="1"/>
</dbReference>
<dbReference type="SMART" id="SM00487">
    <property type="entry name" value="DEXDc"/>
    <property type="match status" value="1"/>
</dbReference>
<gene>
    <name evidence="7" type="ORF">CHIRRI_LOCUS329</name>
</gene>
<dbReference type="Gene3D" id="3.40.50.300">
    <property type="entry name" value="P-loop containing nucleotide triphosphate hydrolases"/>
    <property type="match status" value="2"/>
</dbReference>
<evidence type="ECO:0000256" key="3">
    <source>
        <dbReference type="ARBA" id="ARBA00022806"/>
    </source>
</evidence>
<name>A0A9N9WM83_9DIPT</name>
<dbReference type="InterPro" id="IPR011545">
    <property type="entry name" value="DEAD/DEAH_box_helicase_dom"/>
</dbReference>
<dbReference type="GO" id="GO:0016787">
    <property type="term" value="F:hydrolase activity"/>
    <property type="evidence" value="ECO:0007669"/>
    <property type="project" value="UniProtKB-KW"/>
</dbReference>
<sequence length="508" mass="57698">MLSLNSNIFKHIVNRTSCLFYASTAAKKIKTKEKREPLITCKNNKLNLYLNDTKQIDQNEIVLASKGWQHYKAKGDYFIIHQKKDASDILKDAPEYKSLGLNPVLVKNLDEKHDITKATKLQQEAIKEILDNQHVLIAAETGCGKTHAFLVPLIERLIKEKQQHAERKFNSPLAIILTPSRELAEQIARMAEDLSDGLDLNVKVLVGGSTKRKMMDPSFEDVDILIGSIGAISKLTTTGIYRIDDIKFVVLDESDTLLDDSFHEKITYYVRKFPFHLNTQLVLVSATMPTSIDDVFQSIINTEGLKKVVGDDLHKILPYITQQFIRMNKTGRPEQLLRIAKSEVNNKRPLIVFSNKTATCDYISIFLNNNGINCINVNGDMLHKIRTGRLDAFQNGEVNVLSTTDCLGRGINTMRARHIVNFDFPLYISDYIHRCGRIGRLGGINNNCLVTNFISSLLELDLVRKIELSARTNFELQNVDANIGKILRTRIEKEIEKYENNMIKSHAR</sequence>
<keyword evidence="8" id="KW-1185">Reference proteome</keyword>
<dbReference type="Pfam" id="PF00270">
    <property type="entry name" value="DEAD"/>
    <property type="match status" value="1"/>
</dbReference>